<dbReference type="EMBL" id="JAVRFA010000012">
    <property type="protein sequence ID" value="MDT0395671.1"/>
    <property type="molecule type" value="Genomic_DNA"/>
</dbReference>
<accession>A0ABU2PV60</accession>
<feature type="region of interest" description="Disordered" evidence="1">
    <location>
        <begin position="93"/>
        <end position="114"/>
    </location>
</feature>
<organism evidence="2 3">
    <name type="scientific">Streptomyces edwardsiae</name>
    <dbReference type="NCBI Taxonomy" id="3075527"/>
    <lineage>
        <taxon>Bacteria</taxon>
        <taxon>Bacillati</taxon>
        <taxon>Actinomycetota</taxon>
        <taxon>Actinomycetes</taxon>
        <taxon>Kitasatosporales</taxon>
        <taxon>Streptomycetaceae</taxon>
        <taxon>Streptomyces</taxon>
    </lineage>
</organism>
<name>A0ABU2PV60_9ACTN</name>
<comment type="caution">
    <text evidence="2">The sequence shown here is derived from an EMBL/GenBank/DDBJ whole genome shotgun (WGS) entry which is preliminary data.</text>
</comment>
<sequence>MGGDAIAAYGALLDGSLALIREASRDARSFDRATVYRAADVWDNNTFPLFRAARARTAWGRERRARTGLRWMSELGPSRREWMVGLLGPEGERLVPPSAGPVGPDRNPDGRVRPGRRRLTADVAGELALDYLLPRAEVRRLRVEVRGERRLTASLELAAPRAYAVEDGSTARHSVTMAVDVDRVTEVVFDSADASGVVLRADADTGSVRLGAGGVLRGDGVHIRLEDRLWYLSRAGRRAQAEAGAAGRAAREARGSREPWGRLSGPARIAAEVLRDAMLHVRGVGHPTSVGVISPQDVCDAFEGAGRSIVASGALRTRGRRDAAFERLVGEWTGRCGGEVDPRAVSREAGLSGPAMLRLARYRAPDEDRPMPQPGEAVLNLAVPSGEDAGAPWRMHVPERCEPARFQLRTEAFRGIGRVVAGDFENGPGALLIARR</sequence>
<protein>
    <submittedName>
        <fullName evidence="2">Uncharacterized protein</fullName>
    </submittedName>
</protein>
<dbReference type="RefSeq" id="WP_311643997.1">
    <property type="nucleotide sequence ID" value="NZ_JAVRFA010000012.1"/>
</dbReference>
<evidence type="ECO:0000313" key="3">
    <source>
        <dbReference type="Proteomes" id="UP001183881"/>
    </source>
</evidence>
<proteinExistence type="predicted"/>
<evidence type="ECO:0000313" key="2">
    <source>
        <dbReference type="EMBL" id="MDT0395671.1"/>
    </source>
</evidence>
<dbReference type="Proteomes" id="UP001183881">
    <property type="component" value="Unassembled WGS sequence"/>
</dbReference>
<keyword evidence="3" id="KW-1185">Reference proteome</keyword>
<evidence type="ECO:0000256" key="1">
    <source>
        <dbReference type="SAM" id="MobiDB-lite"/>
    </source>
</evidence>
<gene>
    <name evidence="2" type="ORF">RM705_13340</name>
</gene>
<reference evidence="3" key="1">
    <citation type="submission" date="2023-07" db="EMBL/GenBank/DDBJ databases">
        <title>30 novel species of actinomycetes from the DSMZ collection.</title>
        <authorList>
            <person name="Nouioui I."/>
        </authorList>
    </citation>
    <scope>NUCLEOTIDE SEQUENCE [LARGE SCALE GENOMIC DNA]</scope>
    <source>
        <strain evidence="3">DSM 41636</strain>
    </source>
</reference>